<sequence>MQHIHHRYGKLEAVHDVSLDVHSGEVVCLLGPSGCGKTTLLRIAAGLEDVQQGSVAINDHSVAASGHRSLPPEKRNVGLAFQDSALFPHLRVIENVTFGIKSQPSGQRRQRALDLLEQLGMARYANAYPHTLSGGQQQRVALARALAPEPQVMLLDEPFSSLDARLRDRIRDDTLHVLKRAGAGTLLVTHDPEEAMFMADRIALMKAGRVVQIGTPRELYCYPRDPFVVTFFGDVNELSGRVQGGGVQTPLGPVDAGGLPDGACAQVLIRPEALHVAELPESGTSHRYSHVIMAKLLGRTSLLHICAHGQTGQEAHLHARVPGVFLPAEGQPISIRLDPSQVFVFPAATGARAAHGGTQEDYREYAHSDDG</sequence>
<dbReference type="InterPro" id="IPR012340">
    <property type="entry name" value="NA-bd_OB-fold"/>
</dbReference>
<evidence type="ECO:0000259" key="9">
    <source>
        <dbReference type="PROSITE" id="PS50893"/>
    </source>
</evidence>
<keyword evidence="4" id="KW-0547">Nucleotide-binding</keyword>
<evidence type="ECO:0000313" key="10">
    <source>
        <dbReference type="EMBL" id="SDX11938.1"/>
    </source>
</evidence>
<dbReference type="InterPro" id="IPR003439">
    <property type="entry name" value="ABC_transporter-like_ATP-bd"/>
</dbReference>
<dbReference type="GO" id="GO:0015697">
    <property type="term" value="P:quaternary ammonium group transport"/>
    <property type="evidence" value="ECO:0007669"/>
    <property type="project" value="UniProtKB-ARBA"/>
</dbReference>
<dbReference type="PANTHER" id="PTHR42781:SF4">
    <property type="entry name" value="SPERMIDINE_PUTRESCINE IMPORT ATP-BINDING PROTEIN POTA"/>
    <property type="match status" value="1"/>
</dbReference>
<dbReference type="GO" id="GO:0016020">
    <property type="term" value="C:membrane"/>
    <property type="evidence" value="ECO:0007669"/>
    <property type="project" value="InterPro"/>
</dbReference>
<gene>
    <name evidence="10" type="ORF">SAMN05443545_10430</name>
</gene>
<dbReference type="PANTHER" id="PTHR42781">
    <property type="entry name" value="SPERMIDINE/PUTRESCINE IMPORT ATP-BINDING PROTEIN POTA"/>
    <property type="match status" value="1"/>
</dbReference>
<dbReference type="Gene3D" id="2.40.50.140">
    <property type="entry name" value="Nucleic acid-binding proteins"/>
    <property type="match status" value="1"/>
</dbReference>
<dbReference type="GO" id="GO:0005524">
    <property type="term" value="F:ATP binding"/>
    <property type="evidence" value="ECO:0007669"/>
    <property type="project" value="UniProtKB-KW"/>
</dbReference>
<evidence type="ECO:0000313" key="11">
    <source>
        <dbReference type="Proteomes" id="UP000198500"/>
    </source>
</evidence>
<evidence type="ECO:0000256" key="5">
    <source>
        <dbReference type="ARBA" id="ARBA00022840"/>
    </source>
</evidence>
<organism evidence="10 11">
    <name type="scientific">Aidingimonas halophila</name>
    <dbReference type="NCBI Taxonomy" id="574349"/>
    <lineage>
        <taxon>Bacteria</taxon>
        <taxon>Pseudomonadati</taxon>
        <taxon>Pseudomonadota</taxon>
        <taxon>Gammaproteobacteria</taxon>
        <taxon>Oceanospirillales</taxon>
        <taxon>Halomonadaceae</taxon>
        <taxon>Aidingimonas</taxon>
    </lineage>
</organism>
<dbReference type="GO" id="GO:0015408">
    <property type="term" value="F:ABC-type ferric iron transporter activity"/>
    <property type="evidence" value="ECO:0007669"/>
    <property type="project" value="InterPro"/>
</dbReference>
<name>A0A1H2Z4K7_9GAMM</name>
<dbReference type="Gene3D" id="2.40.50.100">
    <property type="match status" value="1"/>
</dbReference>
<keyword evidence="5 10" id="KW-0067">ATP-binding</keyword>
<dbReference type="FunFam" id="3.40.50.300:FF:000425">
    <property type="entry name" value="Probable ABC transporter, ATP-binding subunit"/>
    <property type="match status" value="1"/>
</dbReference>
<dbReference type="PROSITE" id="PS50893">
    <property type="entry name" value="ABC_TRANSPORTER_2"/>
    <property type="match status" value="1"/>
</dbReference>
<keyword evidence="2" id="KW-1003">Cell membrane</keyword>
<dbReference type="RefSeq" id="WP_092569063.1">
    <property type="nucleotide sequence ID" value="NZ_BMXH01000001.1"/>
</dbReference>
<dbReference type="SUPFAM" id="SSF52540">
    <property type="entry name" value="P-loop containing nucleoside triphosphate hydrolases"/>
    <property type="match status" value="1"/>
</dbReference>
<evidence type="ECO:0000256" key="1">
    <source>
        <dbReference type="ARBA" id="ARBA00022448"/>
    </source>
</evidence>
<dbReference type="SUPFAM" id="SSF50331">
    <property type="entry name" value="MOP-like"/>
    <property type="match status" value="1"/>
</dbReference>
<keyword evidence="1" id="KW-0813">Transport</keyword>
<evidence type="ECO:0000256" key="8">
    <source>
        <dbReference type="ARBA" id="ARBA00023136"/>
    </source>
</evidence>
<dbReference type="InterPro" id="IPR015853">
    <property type="entry name" value="ABC_transpr_FbpC"/>
</dbReference>
<keyword evidence="3" id="KW-0410">Iron transport</keyword>
<evidence type="ECO:0000256" key="2">
    <source>
        <dbReference type="ARBA" id="ARBA00022475"/>
    </source>
</evidence>
<evidence type="ECO:0000256" key="4">
    <source>
        <dbReference type="ARBA" id="ARBA00022741"/>
    </source>
</evidence>
<protein>
    <submittedName>
        <fullName evidence="10">Iron(III) transport system ATP-binding protein</fullName>
    </submittedName>
</protein>
<reference evidence="10 11" key="1">
    <citation type="submission" date="2016-10" db="EMBL/GenBank/DDBJ databases">
        <authorList>
            <person name="de Groot N.N."/>
        </authorList>
    </citation>
    <scope>NUCLEOTIDE SEQUENCE [LARGE SCALE GENOMIC DNA]</scope>
    <source>
        <strain evidence="10 11">DSM 19219</strain>
    </source>
</reference>
<evidence type="ECO:0000256" key="6">
    <source>
        <dbReference type="ARBA" id="ARBA00023004"/>
    </source>
</evidence>
<dbReference type="EMBL" id="FNNI01000004">
    <property type="protein sequence ID" value="SDX11938.1"/>
    <property type="molecule type" value="Genomic_DNA"/>
</dbReference>
<dbReference type="InterPro" id="IPR008995">
    <property type="entry name" value="Mo/tungstate-bd_C_term_dom"/>
</dbReference>
<dbReference type="OrthoDB" id="9802264at2"/>
<feature type="domain" description="ABC transporter" evidence="9">
    <location>
        <begin position="1"/>
        <end position="232"/>
    </location>
</feature>
<dbReference type="InterPro" id="IPR017871">
    <property type="entry name" value="ABC_transporter-like_CS"/>
</dbReference>
<dbReference type="AlphaFoldDB" id="A0A1H2Z4K7"/>
<proteinExistence type="predicted"/>
<dbReference type="InterPro" id="IPR050093">
    <property type="entry name" value="ABC_SmlMolc_Importer"/>
</dbReference>
<keyword evidence="11" id="KW-1185">Reference proteome</keyword>
<dbReference type="STRING" id="574349.SAMN05443545_10430"/>
<keyword evidence="7" id="KW-0406">Ion transport</keyword>
<dbReference type="InterPro" id="IPR003593">
    <property type="entry name" value="AAA+_ATPase"/>
</dbReference>
<dbReference type="SMART" id="SM00382">
    <property type="entry name" value="AAA"/>
    <property type="match status" value="1"/>
</dbReference>
<dbReference type="Pfam" id="PF00005">
    <property type="entry name" value="ABC_tran"/>
    <property type="match status" value="1"/>
</dbReference>
<dbReference type="Gene3D" id="3.40.50.300">
    <property type="entry name" value="P-loop containing nucleotide triphosphate hydrolases"/>
    <property type="match status" value="1"/>
</dbReference>
<evidence type="ECO:0000256" key="3">
    <source>
        <dbReference type="ARBA" id="ARBA00022496"/>
    </source>
</evidence>
<dbReference type="GO" id="GO:0016887">
    <property type="term" value="F:ATP hydrolysis activity"/>
    <property type="evidence" value="ECO:0007669"/>
    <property type="project" value="InterPro"/>
</dbReference>
<accession>A0A1H2Z4K7</accession>
<dbReference type="PROSITE" id="PS00211">
    <property type="entry name" value="ABC_TRANSPORTER_1"/>
    <property type="match status" value="1"/>
</dbReference>
<keyword evidence="8" id="KW-0472">Membrane</keyword>
<evidence type="ECO:0000256" key="7">
    <source>
        <dbReference type="ARBA" id="ARBA00023065"/>
    </source>
</evidence>
<dbReference type="Proteomes" id="UP000198500">
    <property type="component" value="Unassembled WGS sequence"/>
</dbReference>
<keyword evidence="6" id="KW-0408">Iron</keyword>
<dbReference type="InterPro" id="IPR027417">
    <property type="entry name" value="P-loop_NTPase"/>
</dbReference>
<dbReference type="CDD" id="cd03259">
    <property type="entry name" value="ABC_Carb_Solutes_like"/>
    <property type="match status" value="1"/>
</dbReference>